<dbReference type="InterPro" id="IPR006427">
    <property type="entry name" value="Portal_HK97"/>
</dbReference>
<reference evidence="2 3" key="1">
    <citation type="submission" date="2018-10" db="EMBL/GenBank/DDBJ databases">
        <title>Falsibacillus sp. genome draft.</title>
        <authorList>
            <person name="Shi S."/>
        </authorList>
    </citation>
    <scope>NUCLEOTIDE SEQUENCE [LARGE SCALE GENOMIC DNA]</scope>
    <source>
        <strain evidence="2 3">GY 10110</strain>
    </source>
</reference>
<proteinExistence type="predicted"/>
<accession>A0A3L7JN09</accession>
<evidence type="ECO:0000256" key="1">
    <source>
        <dbReference type="SAM" id="MobiDB-lite"/>
    </source>
</evidence>
<evidence type="ECO:0000313" key="2">
    <source>
        <dbReference type="EMBL" id="RLQ89952.1"/>
    </source>
</evidence>
<dbReference type="RefSeq" id="WP_121682837.1">
    <property type="nucleotide sequence ID" value="NZ_RCVZ01000034.1"/>
</dbReference>
<dbReference type="Proteomes" id="UP000276770">
    <property type="component" value="Unassembled WGS sequence"/>
</dbReference>
<name>A0A3L7JN09_9BACI</name>
<feature type="compositionally biased region" description="Polar residues" evidence="1">
    <location>
        <begin position="391"/>
        <end position="408"/>
    </location>
</feature>
<dbReference type="Gene3D" id="3.40.140.120">
    <property type="match status" value="1"/>
</dbReference>
<dbReference type="Gene3D" id="3.30.1120.70">
    <property type="match status" value="1"/>
</dbReference>
<dbReference type="Gene3D" id="1.20.1270.210">
    <property type="match status" value="1"/>
</dbReference>
<keyword evidence="3" id="KW-1185">Reference proteome</keyword>
<evidence type="ECO:0000313" key="3">
    <source>
        <dbReference type="Proteomes" id="UP000276770"/>
    </source>
</evidence>
<sequence length="408" mass="45875">MANPSIWNRSKKQSEHDYFSTAIFSSRPPAMITEEEALQIPAVKAAVDLISNSISMLPIYLYQQTSDDEIKKITDTRISTLNSISNRNDTGQSMKKKIVQDFLLHGRSFIYRKGTELYHLPAKKVEVKYFTEDSVTVSERKFVYYGYETVTFSEDEVFMIDGSSNGVLIDGGKILTQASGQIDYSSSLLSNAAVPVGILQATSRLTERAIDRLRTSFENLYGGAKKAGRTLILEEGLDYKPLSLKPDELQLTESNKQVISEIARLFNIPESMISASANKYNSLEQNGVQYLQSTLGPILTAIERALDKDLLDDIERQIGYNFRFDTSEILRTTEEQKLKATAEAFNKGLLTFNQAAYRLDLPKEQKDFRLLSIGNVMKYEDGQMVYLNLGPQPNQPEVNSSNGKQAKD</sequence>
<dbReference type="EMBL" id="RCVZ01000034">
    <property type="protein sequence ID" value="RLQ89952.1"/>
    <property type="molecule type" value="Genomic_DNA"/>
</dbReference>
<dbReference type="AlphaFoldDB" id="A0A3L7JN09"/>
<dbReference type="InterPro" id="IPR006944">
    <property type="entry name" value="Phage/GTA_portal"/>
</dbReference>
<protein>
    <submittedName>
        <fullName evidence="2">Phage portal protein</fullName>
    </submittedName>
</protein>
<gene>
    <name evidence="2" type="ORF">D9X91_22160</name>
</gene>
<dbReference type="NCBIfam" id="TIGR01537">
    <property type="entry name" value="portal_HK97"/>
    <property type="match status" value="1"/>
</dbReference>
<feature type="region of interest" description="Disordered" evidence="1">
    <location>
        <begin position="389"/>
        <end position="408"/>
    </location>
</feature>
<dbReference type="Pfam" id="PF04860">
    <property type="entry name" value="Phage_portal"/>
    <property type="match status" value="1"/>
</dbReference>
<dbReference type="OrthoDB" id="9765386at2"/>
<organism evidence="2 3">
    <name type="scientific">Falsibacillus albus</name>
    <dbReference type="NCBI Taxonomy" id="2478915"/>
    <lineage>
        <taxon>Bacteria</taxon>
        <taxon>Bacillati</taxon>
        <taxon>Bacillota</taxon>
        <taxon>Bacilli</taxon>
        <taxon>Bacillales</taxon>
        <taxon>Bacillaceae</taxon>
        <taxon>Falsibacillus</taxon>
    </lineage>
</organism>
<comment type="caution">
    <text evidence="2">The sequence shown here is derived from an EMBL/GenBank/DDBJ whole genome shotgun (WGS) entry which is preliminary data.</text>
</comment>